<sequence>MGKLTSTLGNKPDLRRLKAGVQRKTDGVAQVKMCLNSGADARKQTGDWKRWTQQAGGGRDDEVQGTRAETATHENSRPRYSKREEGTAVLVPGREEHCRLTRLVCIEGCATHVNFLANFALS</sequence>
<organism evidence="2 3">
    <name type="scientific">Colletotrichum nymphaeae SA-01</name>
    <dbReference type="NCBI Taxonomy" id="1460502"/>
    <lineage>
        <taxon>Eukaryota</taxon>
        <taxon>Fungi</taxon>
        <taxon>Dikarya</taxon>
        <taxon>Ascomycota</taxon>
        <taxon>Pezizomycotina</taxon>
        <taxon>Sordariomycetes</taxon>
        <taxon>Hypocreomycetidae</taxon>
        <taxon>Glomerellales</taxon>
        <taxon>Glomerellaceae</taxon>
        <taxon>Colletotrichum</taxon>
        <taxon>Colletotrichum acutatum species complex</taxon>
    </lineage>
</organism>
<accession>A0A135TZ62</accession>
<evidence type="ECO:0000256" key="1">
    <source>
        <dbReference type="SAM" id="MobiDB-lite"/>
    </source>
</evidence>
<proteinExistence type="predicted"/>
<dbReference type="EMBL" id="JEMN01000979">
    <property type="protein sequence ID" value="KXH53431.1"/>
    <property type="molecule type" value="Genomic_DNA"/>
</dbReference>
<name>A0A135TZ62_9PEZI</name>
<reference evidence="2 3" key="1">
    <citation type="submission" date="2014-02" db="EMBL/GenBank/DDBJ databases">
        <title>The genome sequence of Colletotrichum nymphaeae SA-01.</title>
        <authorList>
            <person name="Baroncelli R."/>
            <person name="Thon M.R."/>
        </authorList>
    </citation>
    <scope>NUCLEOTIDE SEQUENCE [LARGE SCALE GENOMIC DNA]</scope>
    <source>
        <strain evidence="2 3">SA-01</strain>
    </source>
</reference>
<comment type="caution">
    <text evidence="2">The sequence shown here is derived from an EMBL/GenBank/DDBJ whole genome shotgun (WGS) entry which is preliminary data.</text>
</comment>
<gene>
    <name evidence="2" type="ORF">CNYM01_01176</name>
</gene>
<evidence type="ECO:0000313" key="2">
    <source>
        <dbReference type="EMBL" id="KXH53431.1"/>
    </source>
</evidence>
<feature type="region of interest" description="Disordered" evidence="1">
    <location>
        <begin position="45"/>
        <end position="87"/>
    </location>
</feature>
<evidence type="ECO:0000313" key="3">
    <source>
        <dbReference type="Proteomes" id="UP000070054"/>
    </source>
</evidence>
<protein>
    <submittedName>
        <fullName evidence="2">Uncharacterized protein</fullName>
    </submittedName>
</protein>
<dbReference type="AlphaFoldDB" id="A0A135TZ62"/>
<keyword evidence="3" id="KW-1185">Reference proteome</keyword>
<feature type="compositionally biased region" description="Basic and acidic residues" evidence="1">
    <location>
        <begin position="58"/>
        <end position="86"/>
    </location>
</feature>
<dbReference type="Proteomes" id="UP000070054">
    <property type="component" value="Unassembled WGS sequence"/>
</dbReference>